<proteinExistence type="predicted"/>
<sequence length="690" mass="75894">MKTPLAPSLKLHVDPDGVSVDITGYRGMIGSLLYLTASRPYIMFATCLCARYQANPKESHLAAVKRIFRYLKGTKIDRKSTTGSCQLLGGKLVSWSSKKQNSFSTSTAEAEYVAAVSCCAQILWMKNQLRDYNQLYSHIPILRDNSNAIVIANNPVLHSRSKHIDIRYHFIRHHISKGDIELHFIPTDLQLADLFTKPIDEARFKFLIGELGMLNAGIDPKHSAFDPIASFLLKSPLHYTLTYNPPKITKLLIGNFWLTCVYDPTPEKVSTSILSDPASPDLTLGVEDVCSALHLSIYSPYEKFPLGNEHEEVVAALNYIRGEHDRSPGTLLRKNMGGIWHFFFSLVILCLSKKTGGHDQCPSYITQLAHALIFQRKIDFARYFFRELVSVITPQKRPHVAFPRFISLIIYHKLATATDASHSITFDYKAPIMTRPLLHKGPLVTDSPLLPGMVSFLTSPNLQWGDAKDTPVSKGTSSVVDPSPSPLVTSASTISSSATDTAALSQTAIPPKGSSVVTQVSSAIPHTPSSDSSQSTNVDIVPFGPGDSDIPTATTFVSSQKDATVIFGDPQLSSSTLSLVDEDDFVFSPDQGSAFSLHDLSPDQFLVDVYAPPGETRVLPKASVEGISQYLAYFQQGRKQMSPSAIPSTSDVGDTPPSAPINPQKFWRLCRKQTDSTTSWGLSFVNIRHF</sequence>
<name>A0ACB9B9D3_ARCLA</name>
<keyword evidence="2" id="KW-1185">Reference proteome</keyword>
<dbReference type="Proteomes" id="UP001055879">
    <property type="component" value="Linkage Group LG06"/>
</dbReference>
<evidence type="ECO:0000313" key="1">
    <source>
        <dbReference type="EMBL" id="KAI3718361.1"/>
    </source>
</evidence>
<protein>
    <submittedName>
        <fullName evidence="1">Uncharacterized protein</fullName>
    </submittedName>
</protein>
<evidence type="ECO:0000313" key="2">
    <source>
        <dbReference type="Proteomes" id="UP001055879"/>
    </source>
</evidence>
<comment type="caution">
    <text evidence="1">The sequence shown here is derived from an EMBL/GenBank/DDBJ whole genome shotgun (WGS) entry which is preliminary data.</text>
</comment>
<gene>
    <name evidence="1" type="ORF">L6452_19228</name>
</gene>
<organism evidence="1 2">
    <name type="scientific">Arctium lappa</name>
    <name type="common">Greater burdock</name>
    <name type="synonym">Lappa major</name>
    <dbReference type="NCBI Taxonomy" id="4217"/>
    <lineage>
        <taxon>Eukaryota</taxon>
        <taxon>Viridiplantae</taxon>
        <taxon>Streptophyta</taxon>
        <taxon>Embryophyta</taxon>
        <taxon>Tracheophyta</taxon>
        <taxon>Spermatophyta</taxon>
        <taxon>Magnoliopsida</taxon>
        <taxon>eudicotyledons</taxon>
        <taxon>Gunneridae</taxon>
        <taxon>Pentapetalae</taxon>
        <taxon>asterids</taxon>
        <taxon>campanulids</taxon>
        <taxon>Asterales</taxon>
        <taxon>Asteraceae</taxon>
        <taxon>Carduoideae</taxon>
        <taxon>Cardueae</taxon>
        <taxon>Arctiinae</taxon>
        <taxon>Arctium</taxon>
    </lineage>
</organism>
<dbReference type="EMBL" id="CM042052">
    <property type="protein sequence ID" value="KAI3718361.1"/>
    <property type="molecule type" value="Genomic_DNA"/>
</dbReference>
<reference evidence="2" key="1">
    <citation type="journal article" date="2022" name="Mol. Ecol. Resour.">
        <title>The genomes of chicory, endive, great burdock and yacon provide insights into Asteraceae palaeo-polyploidization history and plant inulin production.</title>
        <authorList>
            <person name="Fan W."/>
            <person name="Wang S."/>
            <person name="Wang H."/>
            <person name="Wang A."/>
            <person name="Jiang F."/>
            <person name="Liu H."/>
            <person name="Zhao H."/>
            <person name="Xu D."/>
            <person name="Zhang Y."/>
        </authorList>
    </citation>
    <scope>NUCLEOTIDE SEQUENCE [LARGE SCALE GENOMIC DNA]</scope>
    <source>
        <strain evidence="2">cv. Niubang</strain>
    </source>
</reference>
<reference evidence="1 2" key="2">
    <citation type="journal article" date="2022" name="Mol. Ecol. Resour.">
        <title>The genomes of chicory, endive, great burdock and yacon provide insights into Asteraceae paleo-polyploidization history and plant inulin production.</title>
        <authorList>
            <person name="Fan W."/>
            <person name="Wang S."/>
            <person name="Wang H."/>
            <person name="Wang A."/>
            <person name="Jiang F."/>
            <person name="Liu H."/>
            <person name="Zhao H."/>
            <person name="Xu D."/>
            <person name="Zhang Y."/>
        </authorList>
    </citation>
    <scope>NUCLEOTIDE SEQUENCE [LARGE SCALE GENOMIC DNA]</scope>
    <source>
        <strain evidence="2">cv. Niubang</strain>
    </source>
</reference>
<accession>A0ACB9B9D3</accession>